<evidence type="ECO:0000313" key="1">
    <source>
        <dbReference type="EMBL" id="WGW03701.1"/>
    </source>
</evidence>
<name>A0ABY8QGE6_9RHOB</name>
<dbReference type="Proteomes" id="UP001241605">
    <property type="component" value="Chromosome"/>
</dbReference>
<keyword evidence="2" id="KW-1185">Reference proteome</keyword>
<dbReference type="PROSITE" id="PS51257">
    <property type="entry name" value="PROKAR_LIPOPROTEIN"/>
    <property type="match status" value="1"/>
</dbReference>
<dbReference type="EMBL" id="CP124616">
    <property type="protein sequence ID" value="WGW03701.1"/>
    <property type="molecule type" value="Genomic_DNA"/>
</dbReference>
<dbReference type="RefSeq" id="WP_282300331.1">
    <property type="nucleotide sequence ID" value="NZ_CP124616.1"/>
</dbReference>
<organism evidence="1 2">
    <name type="scientific">Tropicibacter oceani</name>
    <dbReference type="NCBI Taxonomy" id="3058420"/>
    <lineage>
        <taxon>Bacteria</taxon>
        <taxon>Pseudomonadati</taxon>
        <taxon>Pseudomonadota</taxon>
        <taxon>Alphaproteobacteria</taxon>
        <taxon>Rhodobacterales</taxon>
        <taxon>Roseobacteraceae</taxon>
        <taxon>Tropicibacter</taxon>
    </lineage>
</organism>
<reference evidence="1 2" key="1">
    <citation type="submission" date="2023-05" db="EMBL/GenBank/DDBJ databases">
        <title>YMD87, complete Genome.</title>
        <authorList>
            <person name="Zhang J."/>
            <person name="Xu X."/>
        </authorList>
    </citation>
    <scope>NUCLEOTIDE SEQUENCE [LARGE SCALE GENOMIC DNA]</scope>
    <source>
        <strain evidence="1 2">YMD87</strain>
    </source>
</reference>
<proteinExistence type="predicted"/>
<gene>
    <name evidence="1" type="ORF">QF118_17555</name>
</gene>
<accession>A0ABY8QGE6</accession>
<protein>
    <submittedName>
        <fullName evidence="1">Uncharacterized protein</fullName>
    </submittedName>
</protein>
<evidence type="ECO:0000313" key="2">
    <source>
        <dbReference type="Proteomes" id="UP001241605"/>
    </source>
</evidence>
<sequence>MANPLRGPLRPGAMILMTGLLIGLSGCAQFPELDAVQTPGIEQAPYPALVPLDGLLANPEPRATLAVLGQVQGRVSGLQARADRLRRMRATPAALSDRVARLRQKAATLRAAE</sequence>